<sequence>MRMTVQPRADRGPTQCDFAQGRLGLCDPLNTELYLPGIAAEFLPEADRRGVLKVCAPDFYNLIELLRLALQRLIQSSQRRQQLLLHHFRRGDVNGRGNHVVARLAEIHMVVGMHELAAARPAEQLRRAVRDHLVRVHIGGRAGPRLKNIHRKFRIQFAVDHFGRRQFDRLGRLFVQQAKGVIHRRGGPLDHPHGPNHSPWHAQRTDREILDRARGLHSVVRLNGDSQLPHGILLNPSRCRRLVLILFHAQCSMCKRFRLLAGVMINSAPSLSQEQNTMTSRQLAKGPLSLIHRVPVAVRSAPATVSACPENTSDGGLWELVRQEVAYRQMQKPACGRRAFMKTGESNDPFQPLILGKKPARKKPLSDHQVRVTSPLTPLDTFVSG</sequence>
<gene>
    <name evidence="1" type="ORF">COMA2_10033</name>
</gene>
<dbReference type="Proteomes" id="UP000198736">
    <property type="component" value="Unassembled WGS sequence"/>
</dbReference>
<proteinExistence type="predicted"/>
<dbReference type="AlphaFoldDB" id="A0A0S4L616"/>
<accession>A0A0S4L616</accession>
<reference evidence="2" key="1">
    <citation type="submission" date="2015-10" db="EMBL/GenBank/DDBJ databases">
        <authorList>
            <person name="Luecker S."/>
            <person name="Luecker S."/>
        </authorList>
    </citation>
    <scope>NUCLEOTIDE SEQUENCE [LARGE SCALE GENOMIC DNA]</scope>
</reference>
<organism evidence="1 2">
    <name type="scientific">Candidatus Nitrospira nitrificans</name>
    <dbReference type="NCBI Taxonomy" id="1742973"/>
    <lineage>
        <taxon>Bacteria</taxon>
        <taxon>Pseudomonadati</taxon>
        <taxon>Nitrospirota</taxon>
        <taxon>Nitrospiria</taxon>
        <taxon>Nitrospirales</taxon>
        <taxon>Nitrospiraceae</taxon>
        <taxon>Nitrospira</taxon>
    </lineage>
</organism>
<dbReference type="EMBL" id="CZPZ01000001">
    <property type="protein sequence ID" value="CUS31307.1"/>
    <property type="molecule type" value="Genomic_DNA"/>
</dbReference>
<evidence type="ECO:0000313" key="2">
    <source>
        <dbReference type="Proteomes" id="UP000198736"/>
    </source>
</evidence>
<keyword evidence="2" id="KW-1185">Reference proteome</keyword>
<protein>
    <submittedName>
        <fullName evidence="1">Uncharacterized protein</fullName>
    </submittedName>
</protein>
<name>A0A0S4L616_9BACT</name>
<evidence type="ECO:0000313" key="1">
    <source>
        <dbReference type="EMBL" id="CUS31307.1"/>
    </source>
</evidence>